<protein>
    <submittedName>
        <fullName evidence="2">Uncharacterized protein</fullName>
    </submittedName>
</protein>
<gene>
    <name evidence="2" type="ORF">TBRA_LOCUS13431</name>
</gene>
<evidence type="ECO:0000313" key="3">
    <source>
        <dbReference type="Proteomes" id="UP000479190"/>
    </source>
</evidence>
<accession>A0A6H5ITU4</accession>
<evidence type="ECO:0000256" key="1">
    <source>
        <dbReference type="SAM" id="MobiDB-lite"/>
    </source>
</evidence>
<sequence>MQRYASARVTSCSSNSSQSSQSSSGITLPLFVSLSRRTARTYSISSIRKITPACVPVRVHVRATCTTMHIVLSLAQGFHLLSEQPCVLSIGVCEPTERLPSRTMYNASYRVPLGARKNNCARDSLRKHRSQIDVERQNFHRSDEARSENISRSDRVSFVPVARGVGENRENHAQRRSNLTLCTCIRKQELFIVIKHAAAQAPRLFFLFLGGLRRIMCAASHTRLRLLQYALASFSPATQSTWLNVLRRRGRDGTEDDSASCTYVCACSRVKCQILRLQAYKTNSFEREYKTWHCVTTMRRQFVKPANATRRIIRRLARTVVLAAASPQAMKCAPVSQFGDDTSKFEPKLRAPRYCESAIKFMISTQVITVCGRRIKTLTISLLQRAGAAGGKREFVTASTGAVYVRIASRHRYGSGTIKATRDSSIYASASVEMRPIVNSPRGLFREQLPLLLLLQL</sequence>
<name>A0A6H5ITU4_9HYME</name>
<evidence type="ECO:0000313" key="2">
    <source>
        <dbReference type="EMBL" id="CAB0041775.1"/>
    </source>
</evidence>
<dbReference type="AlphaFoldDB" id="A0A6H5ITU4"/>
<dbReference type="EMBL" id="CADCXV010001128">
    <property type="protein sequence ID" value="CAB0041775.1"/>
    <property type="molecule type" value="Genomic_DNA"/>
</dbReference>
<dbReference type="Proteomes" id="UP000479190">
    <property type="component" value="Unassembled WGS sequence"/>
</dbReference>
<feature type="region of interest" description="Disordered" evidence="1">
    <location>
        <begin position="1"/>
        <end position="24"/>
    </location>
</feature>
<reference evidence="2 3" key="1">
    <citation type="submission" date="2020-02" db="EMBL/GenBank/DDBJ databases">
        <authorList>
            <person name="Ferguson B K."/>
        </authorList>
    </citation>
    <scope>NUCLEOTIDE SEQUENCE [LARGE SCALE GENOMIC DNA]</scope>
</reference>
<keyword evidence="3" id="KW-1185">Reference proteome</keyword>
<proteinExistence type="predicted"/>
<feature type="compositionally biased region" description="Low complexity" evidence="1">
    <location>
        <begin position="11"/>
        <end position="24"/>
    </location>
</feature>
<organism evidence="2 3">
    <name type="scientific">Trichogramma brassicae</name>
    <dbReference type="NCBI Taxonomy" id="86971"/>
    <lineage>
        <taxon>Eukaryota</taxon>
        <taxon>Metazoa</taxon>
        <taxon>Ecdysozoa</taxon>
        <taxon>Arthropoda</taxon>
        <taxon>Hexapoda</taxon>
        <taxon>Insecta</taxon>
        <taxon>Pterygota</taxon>
        <taxon>Neoptera</taxon>
        <taxon>Endopterygota</taxon>
        <taxon>Hymenoptera</taxon>
        <taxon>Apocrita</taxon>
        <taxon>Proctotrupomorpha</taxon>
        <taxon>Chalcidoidea</taxon>
        <taxon>Trichogrammatidae</taxon>
        <taxon>Trichogramma</taxon>
    </lineage>
</organism>